<dbReference type="FunCoup" id="A0A6P7WNQ4">
    <property type="interactions" value="400"/>
</dbReference>
<evidence type="ECO:0000256" key="11">
    <source>
        <dbReference type="SAM" id="Phobius"/>
    </source>
</evidence>
<keyword evidence="9" id="KW-0675">Receptor</keyword>
<keyword evidence="8 11" id="KW-0472">Membrane</keyword>
<dbReference type="PROSITE" id="PS50262">
    <property type="entry name" value="G_PROTEIN_RECEP_F1_2"/>
    <property type="match status" value="1"/>
</dbReference>
<dbReference type="InterPro" id="IPR000276">
    <property type="entry name" value="GPCR_Rhodpsn"/>
</dbReference>
<dbReference type="InterPro" id="IPR050516">
    <property type="entry name" value="Olfactory_GPCR"/>
</dbReference>
<keyword evidence="2" id="KW-1003">Cell membrane</keyword>
<dbReference type="InParanoid" id="A0A6P7WNQ4"/>
<evidence type="ECO:0000256" key="5">
    <source>
        <dbReference type="ARBA" id="ARBA00022725"/>
    </source>
</evidence>
<dbReference type="SUPFAM" id="SSF81321">
    <property type="entry name" value="Family A G protein-coupled receptor-like"/>
    <property type="match status" value="1"/>
</dbReference>
<dbReference type="PRINTS" id="PR00245">
    <property type="entry name" value="OLFACTORYR"/>
</dbReference>
<dbReference type="Proteomes" id="UP000515156">
    <property type="component" value="Chromosome 14"/>
</dbReference>
<feature type="transmembrane region" description="Helical" evidence="11">
    <location>
        <begin position="141"/>
        <end position="162"/>
    </location>
</feature>
<sequence>MDEENITTLTGFIILGFSEFPELQIPLFLLFLLFYLIILMGNLTIITVTCLDPHLHTPMYFFLCNLSFLDICCTSVTLPKLLDISLTKKHHISAVGCFTQVYFFMMSICEEFLLLALMAFDRYVAICHPLRYSVIMNQKRCILMVTGTSIIGFLEPVTHAVLLSGFSYCGTKEINHFFCDLSALLKLSCTSTSTIDLLSYILAMLIMLPCFLLTLTSYVYIISAILRIRSAKGRRKAFSTCSSHLTVVILFYVTLTGLYIKPTSTQSVDQNKLYALLYNVLIPLFNPIIYSLKNRQVKEAIKKVFNIKRFPQAQKNIFHVGKRAIK</sequence>
<evidence type="ECO:0000256" key="10">
    <source>
        <dbReference type="ARBA" id="ARBA00023224"/>
    </source>
</evidence>
<dbReference type="FunFam" id="1.20.1070.10:FF:000001">
    <property type="entry name" value="Olfactory receptor"/>
    <property type="match status" value="1"/>
</dbReference>
<keyword evidence="3" id="KW-0716">Sensory transduction</keyword>
<evidence type="ECO:0000256" key="4">
    <source>
        <dbReference type="ARBA" id="ARBA00022692"/>
    </source>
</evidence>
<keyword evidence="4 11" id="KW-0812">Transmembrane</keyword>
<evidence type="ECO:0000256" key="8">
    <source>
        <dbReference type="ARBA" id="ARBA00023136"/>
    </source>
</evidence>
<feature type="transmembrane region" description="Helical" evidence="11">
    <location>
        <begin position="25"/>
        <end position="48"/>
    </location>
</feature>
<evidence type="ECO:0000313" key="13">
    <source>
        <dbReference type="Proteomes" id="UP000515156"/>
    </source>
</evidence>
<gene>
    <name evidence="14" type="primary">LOC115457414</name>
</gene>
<feature type="transmembrane region" description="Helical" evidence="11">
    <location>
        <begin position="101"/>
        <end position="120"/>
    </location>
</feature>
<evidence type="ECO:0000256" key="9">
    <source>
        <dbReference type="ARBA" id="ARBA00023170"/>
    </source>
</evidence>
<dbReference type="KEGG" id="muo:115457414"/>
<feature type="transmembrane region" description="Helical" evidence="11">
    <location>
        <begin position="272"/>
        <end position="292"/>
    </location>
</feature>
<feature type="transmembrane region" description="Helical" evidence="11">
    <location>
        <begin position="238"/>
        <end position="260"/>
    </location>
</feature>
<evidence type="ECO:0000256" key="1">
    <source>
        <dbReference type="ARBA" id="ARBA00004651"/>
    </source>
</evidence>
<accession>A0A6P7WNQ4</accession>
<dbReference type="AlphaFoldDB" id="A0A6P7WNQ4"/>
<evidence type="ECO:0000259" key="12">
    <source>
        <dbReference type="PROSITE" id="PS50262"/>
    </source>
</evidence>
<dbReference type="Pfam" id="PF13853">
    <property type="entry name" value="7tm_4"/>
    <property type="match status" value="1"/>
</dbReference>
<dbReference type="RefSeq" id="XP_030042691.1">
    <property type="nucleotide sequence ID" value="XM_030186831.1"/>
</dbReference>
<dbReference type="CDD" id="cd13954">
    <property type="entry name" value="7tmA_OR"/>
    <property type="match status" value="1"/>
</dbReference>
<evidence type="ECO:0000256" key="3">
    <source>
        <dbReference type="ARBA" id="ARBA00022606"/>
    </source>
</evidence>
<dbReference type="OrthoDB" id="5967130at2759"/>
<keyword evidence="7" id="KW-0297">G-protein coupled receptor</keyword>
<feature type="transmembrane region" description="Helical" evidence="11">
    <location>
        <begin position="60"/>
        <end position="81"/>
    </location>
</feature>
<keyword evidence="10" id="KW-0807">Transducer</keyword>
<evidence type="ECO:0000256" key="2">
    <source>
        <dbReference type="ARBA" id="ARBA00022475"/>
    </source>
</evidence>
<organism evidence="13 14">
    <name type="scientific">Microcaecilia unicolor</name>
    <dbReference type="NCBI Taxonomy" id="1415580"/>
    <lineage>
        <taxon>Eukaryota</taxon>
        <taxon>Metazoa</taxon>
        <taxon>Chordata</taxon>
        <taxon>Craniata</taxon>
        <taxon>Vertebrata</taxon>
        <taxon>Euteleostomi</taxon>
        <taxon>Amphibia</taxon>
        <taxon>Gymnophiona</taxon>
        <taxon>Siphonopidae</taxon>
        <taxon>Microcaecilia</taxon>
    </lineage>
</organism>
<dbReference type="GO" id="GO:0005886">
    <property type="term" value="C:plasma membrane"/>
    <property type="evidence" value="ECO:0007669"/>
    <property type="project" value="UniProtKB-SubCell"/>
</dbReference>
<keyword evidence="13" id="KW-1185">Reference proteome</keyword>
<keyword evidence="5" id="KW-0552">Olfaction</keyword>
<reference evidence="14" key="1">
    <citation type="submission" date="2025-08" db="UniProtKB">
        <authorList>
            <consortium name="RefSeq"/>
        </authorList>
    </citation>
    <scope>IDENTIFICATION</scope>
</reference>
<dbReference type="InterPro" id="IPR017452">
    <property type="entry name" value="GPCR_Rhodpsn_7TM"/>
</dbReference>
<dbReference type="PRINTS" id="PR00237">
    <property type="entry name" value="GPCRRHODOPSN"/>
</dbReference>
<dbReference type="PANTHER" id="PTHR26452">
    <property type="entry name" value="OLFACTORY RECEPTOR"/>
    <property type="match status" value="1"/>
</dbReference>
<keyword evidence="6 11" id="KW-1133">Transmembrane helix</keyword>
<name>A0A6P7WNQ4_9AMPH</name>
<dbReference type="InterPro" id="IPR000725">
    <property type="entry name" value="Olfact_rcpt"/>
</dbReference>
<dbReference type="GeneID" id="115457414"/>
<dbReference type="GO" id="GO:0004930">
    <property type="term" value="F:G protein-coupled receptor activity"/>
    <property type="evidence" value="ECO:0007669"/>
    <property type="project" value="UniProtKB-KW"/>
</dbReference>
<evidence type="ECO:0000256" key="6">
    <source>
        <dbReference type="ARBA" id="ARBA00022989"/>
    </source>
</evidence>
<comment type="subcellular location">
    <subcellularLocation>
        <location evidence="1">Cell membrane</location>
        <topology evidence="1">Multi-pass membrane protein</topology>
    </subcellularLocation>
</comment>
<protein>
    <submittedName>
        <fullName evidence="14">Olfactory receptor 1052-like</fullName>
    </submittedName>
</protein>
<evidence type="ECO:0000313" key="14">
    <source>
        <dbReference type="RefSeq" id="XP_030042691.1"/>
    </source>
</evidence>
<evidence type="ECO:0000256" key="7">
    <source>
        <dbReference type="ARBA" id="ARBA00023040"/>
    </source>
</evidence>
<dbReference type="Gene3D" id="1.20.1070.10">
    <property type="entry name" value="Rhodopsin 7-helix transmembrane proteins"/>
    <property type="match status" value="1"/>
</dbReference>
<dbReference type="GO" id="GO:0004984">
    <property type="term" value="F:olfactory receptor activity"/>
    <property type="evidence" value="ECO:0007669"/>
    <property type="project" value="InterPro"/>
</dbReference>
<proteinExistence type="predicted"/>
<feature type="domain" description="G-protein coupled receptors family 1 profile" evidence="12">
    <location>
        <begin position="41"/>
        <end position="290"/>
    </location>
</feature>
<feature type="transmembrane region" description="Helical" evidence="11">
    <location>
        <begin position="200"/>
        <end position="226"/>
    </location>
</feature>